<dbReference type="KEGG" id="zma:103653173"/>
<sequence>MGSLTLYIILPAILISSSLEHIILWNISPRQLLGRASIYCARFPGKSSPLGLSVTYSFSLGFFLTSFSSARVGWEQNLPPFREKSRHRPLFFLYAHTRWSSCSPGCASRSSHRGAASSQAALHLRWRLAAQLSRCPPAWRPDHGRGSPPARPQAPARIFPFLAAPLVPAMAAVPWSEWILSSEASSSSTAHLPARSLLQRLFQLQYAEFLAVCAMELAPTTVSWSSSSRAWCALSLAHVPNAVGSSLSLGVVPSSSSGSTRRSDSRHPLLGHGT</sequence>
<proteinExistence type="evidence at transcript level"/>
<protein>
    <submittedName>
        <fullName evidence="2">Uncharacterized protein</fullName>
    </submittedName>
</protein>
<dbReference type="RefSeq" id="NP_001332875.1">
    <property type="nucleotide sequence ID" value="NM_001345946.1"/>
</dbReference>
<dbReference type="HOGENOM" id="CLU_1016919_0_0_1"/>
<dbReference type="AlphaFoldDB" id="B8A375"/>
<name>B8A375_MAIZE</name>
<organism evidence="2">
    <name type="scientific">Zea mays</name>
    <name type="common">Maize</name>
    <dbReference type="NCBI Taxonomy" id="4577"/>
    <lineage>
        <taxon>Eukaryota</taxon>
        <taxon>Viridiplantae</taxon>
        <taxon>Streptophyta</taxon>
        <taxon>Embryophyta</taxon>
        <taxon>Tracheophyta</taxon>
        <taxon>Spermatophyta</taxon>
        <taxon>Magnoliopsida</taxon>
        <taxon>Liliopsida</taxon>
        <taxon>Poales</taxon>
        <taxon>Poaceae</taxon>
        <taxon>PACMAD clade</taxon>
        <taxon>Panicoideae</taxon>
        <taxon>Andropogonodae</taxon>
        <taxon>Andropogoneae</taxon>
        <taxon>Tripsacinae</taxon>
        <taxon>Zea</taxon>
    </lineage>
</organism>
<evidence type="ECO:0000313" key="2">
    <source>
        <dbReference type="EMBL" id="ACL54624.1"/>
    </source>
</evidence>
<evidence type="ECO:0000256" key="1">
    <source>
        <dbReference type="SAM" id="MobiDB-lite"/>
    </source>
</evidence>
<accession>B8A375</accession>
<reference evidence="2" key="1">
    <citation type="journal article" date="2009" name="PLoS Genet.">
        <title>Sequencing, mapping, and analysis of 27,455 maize full-length cDNAs.</title>
        <authorList>
            <person name="Soderlund C."/>
            <person name="Descour A."/>
            <person name="Kudrna D."/>
            <person name="Bomhoff M."/>
            <person name="Boyd L."/>
            <person name="Currie J."/>
            <person name="Angelova A."/>
            <person name="Collura K."/>
            <person name="Wissotski M."/>
            <person name="Ashley E."/>
            <person name="Morrow D."/>
            <person name="Fernandes J."/>
            <person name="Walbot V."/>
            <person name="Yu Y."/>
        </authorList>
    </citation>
    <scope>NUCLEOTIDE SEQUENCE</scope>
    <source>
        <strain evidence="2">B73</strain>
    </source>
</reference>
<feature type="region of interest" description="Disordered" evidence="1">
    <location>
        <begin position="252"/>
        <end position="274"/>
    </location>
</feature>
<dbReference type="GeneID" id="103653173"/>
<dbReference type="EMBL" id="BT056017">
    <property type="protein sequence ID" value="ACL54624.1"/>
    <property type="molecule type" value="mRNA"/>
</dbReference>